<comment type="caution">
    <text evidence="2">The sequence shown here is derived from an EMBL/GenBank/DDBJ whole genome shotgun (WGS) entry which is preliminary data.</text>
</comment>
<sequence length="397" mass="44886">MSYYRALLFIATLLLICNHAYAAAFSSSIFSNIASLVLDAFDLGKWIYDATSTSATESAKKEILNKIGILQSSVDELHQTVKDLFFQLQLQLALQKVDDFDRSTTNRLRDAQNIISAKSTEKATYYGFFENGMDNYLNELYDILPYVSKRSLSLEQSPLEMMRQKTNCDITKMQKFSAFVHNLVLSGISIEIIHKKKKLPTITLATEKAYWEQELKAFDAAVAVQNRTCINNFESLYLEDIKQINKTHGSLLATLESRYPDKLHVLLWLNGNQIKVSNTLASNFKCVEPTSGVACYATCFIYYKNDMSCDRMVAIRILKLGSKTTYHWMSNGTMQWYDSVKGLQYYRPSNCPIWQASMATVASPSSKQMVYVKCGSSKSSCDKLIAFLALMVVALEG</sequence>
<accession>A0A9D4FB24</accession>
<reference evidence="2" key="2">
    <citation type="submission" date="2020-11" db="EMBL/GenBank/DDBJ databases">
        <authorList>
            <person name="McCartney M.A."/>
            <person name="Auch B."/>
            <person name="Kono T."/>
            <person name="Mallez S."/>
            <person name="Becker A."/>
            <person name="Gohl D.M."/>
            <person name="Silverstein K.A.T."/>
            <person name="Koren S."/>
            <person name="Bechman K.B."/>
            <person name="Herman A."/>
            <person name="Abrahante J.E."/>
            <person name="Garbe J."/>
        </authorList>
    </citation>
    <scope>NUCLEOTIDE SEQUENCE</scope>
    <source>
        <strain evidence="2">Duluth1</strain>
        <tissue evidence="2">Whole animal</tissue>
    </source>
</reference>
<proteinExistence type="predicted"/>
<keyword evidence="1" id="KW-0732">Signal</keyword>
<protein>
    <submittedName>
        <fullName evidence="2">Uncharacterized protein</fullName>
    </submittedName>
</protein>
<dbReference type="Proteomes" id="UP000828390">
    <property type="component" value="Unassembled WGS sequence"/>
</dbReference>
<name>A0A9D4FB24_DREPO</name>
<feature type="chain" id="PRO_5038973664" evidence="1">
    <location>
        <begin position="23"/>
        <end position="397"/>
    </location>
</feature>
<feature type="signal peptide" evidence="1">
    <location>
        <begin position="1"/>
        <end position="22"/>
    </location>
</feature>
<keyword evidence="3" id="KW-1185">Reference proteome</keyword>
<organism evidence="2 3">
    <name type="scientific">Dreissena polymorpha</name>
    <name type="common">Zebra mussel</name>
    <name type="synonym">Mytilus polymorpha</name>
    <dbReference type="NCBI Taxonomy" id="45954"/>
    <lineage>
        <taxon>Eukaryota</taxon>
        <taxon>Metazoa</taxon>
        <taxon>Spiralia</taxon>
        <taxon>Lophotrochozoa</taxon>
        <taxon>Mollusca</taxon>
        <taxon>Bivalvia</taxon>
        <taxon>Autobranchia</taxon>
        <taxon>Heteroconchia</taxon>
        <taxon>Euheterodonta</taxon>
        <taxon>Imparidentia</taxon>
        <taxon>Neoheterodontei</taxon>
        <taxon>Myida</taxon>
        <taxon>Dreissenoidea</taxon>
        <taxon>Dreissenidae</taxon>
        <taxon>Dreissena</taxon>
    </lineage>
</organism>
<dbReference type="EMBL" id="JAIWYP010000007">
    <property type="protein sequence ID" value="KAH3794997.1"/>
    <property type="molecule type" value="Genomic_DNA"/>
</dbReference>
<evidence type="ECO:0000313" key="3">
    <source>
        <dbReference type="Proteomes" id="UP000828390"/>
    </source>
</evidence>
<evidence type="ECO:0000256" key="1">
    <source>
        <dbReference type="SAM" id="SignalP"/>
    </source>
</evidence>
<reference evidence="2" key="1">
    <citation type="journal article" date="2019" name="bioRxiv">
        <title>The Genome of the Zebra Mussel, Dreissena polymorpha: A Resource for Invasive Species Research.</title>
        <authorList>
            <person name="McCartney M.A."/>
            <person name="Auch B."/>
            <person name="Kono T."/>
            <person name="Mallez S."/>
            <person name="Zhang Y."/>
            <person name="Obille A."/>
            <person name="Becker A."/>
            <person name="Abrahante J.E."/>
            <person name="Garbe J."/>
            <person name="Badalamenti J.P."/>
            <person name="Herman A."/>
            <person name="Mangelson H."/>
            <person name="Liachko I."/>
            <person name="Sullivan S."/>
            <person name="Sone E.D."/>
            <person name="Koren S."/>
            <person name="Silverstein K.A.T."/>
            <person name="Beckman K.B."/>
            <person name="Gohl D.M."/>
        </authorList>
    </citation>
    <scope>NUCLEOTIDE SEQUENCE</scope>
    <source>
        <strain evidence="2">Duluth1</strain>
        <tissue evidence="2">Whole animal</tissue>
    </source>
</reference>
<gene>
    <name evidence="2" type="ORF">DPMN_148542</name>
</gene>
<dbReference type="AlphaFoldDB" id="A0A9D4FB24"/>
<evidence type="ECO:0000313" key="2">
    <source>
        <dbReference type="EMBL" id="KAH3794997.1"/>
    </source>
</evidence>